<gene>
    <name evidence="5" type="ORF">A6V36_32530</name>
    <name evidence="4" type="ORF">A6V37_30510</name>
</gene>
<keyword evidence="2" id="KW-0812">Transmembrane</keyword>
<dbReference type="EMBL" id="LXJZ01000182">
    <property type="protein sequence ID" value="OAJ56973.1"/>
    <property type="molecule type" value="Genomic_DNA"/>
</dbReference>
<dbReference type="Pfam" id="PF04982">
    <property type="entry name" value="TM_HPP"/>
    <property type="match status" value="1"/>
</dbReference>
<dbReference type="EMBL" id="LXKA01000331">
    <property type="protein sequence ID" value="OAJ56917.1"/>
    <property type="molecule type" value="Genomic_DNA"/>
</dbReference>
<organism evidence="4 7">
    <name type="scientific">Paraburkholderia ginsengiterrae</name>
    <dbReference type="NCBI Taxonomy" id="1462993"/>
    <lineage>
        <taxon>Bacteria</taxon>
        <taxon>Pseudomonadati</taxon>
        <taxon>Pseudomonadota</taxon>
        <taxon>Betaproteobacteria</taxon>
        <taxon>Burkholderiales</taxon>
        <taxon>Burkholderiaceae</taxon>
        <taxon>Paraburkholderia</taxon>
    </lineage>
</organism>
<dbReference type="InterPro" id="IPR000644">
    <property type="entry name" value="CBS_dom"/>
</dbReference>
<feature type="transmembrane region" description="Helical" evidence="2">
    <location>
        <begin position="53"/>
        <end position="72"/>
    </location>
</feature>
<feature type="transmembrane region" description="Helical" evidence="2">
    <location>
        <begin position="130"/>
        <end position="147"/>
    </location>
</feature>
<dbReference type="PROSITE" id="PS51371">
    <property type="entry name" value="CBS"/>
    <property type="match status" value="2"/>
</dbReference>
<evidence type="ECO:0000313" key="6">
    <source>
        <dbReference type="Proteomes" id="UP000077961"/>
    </source>
</evidence>
<dbReference type="Gene3D" id="3.10.580.10">
    <property type="entry name" value="CBS-domain"/>
    <property type="match status" value="1"/>
</dbReference>
<evidence type="ECO:0000259" key="3">
    <source>
        <dbReference type="PROSITE" id="PS51371"/>
    </source>
</evidence>
<dbReference type="CDD" id="cd04600">
    <property type="entry name" value="CBS_pair_HPP_assoc"/>
    <property type="match status" value="1"/>
</dbReference>
<evidence type="ECO:0000313" key="5">
    <source>
        <dbReference type="EMBL" id="OAJ56973.1"/>
    </source>
</evidence>
<keyword evidence="2" id="KW-1133">Transmembrane helix</keyword>
<accession>A0A1A9N3S0</accession>
<feature type="transmembrane region" description="Helical" evidence="2">
    <location>
        <begin position="79"/>
        <end position="99"/>
    </location>
</feature>
<dbReference type="InterPro" id="IPR046342">
    <property type="entry name" value="CBS_dom_sf"/>
</dbReference>
<feature type="domain" description="CBS" evidence="3">
    <location>
        <begin position="327"/>
        <end position="384"/>
    </location>
</feature>
<comment type="caution">
    <text evidence="4">The sequence shown here is derived from an EMBL/GenBank/DDBJ whole genome shotgun (WGS) entry which is preliminary data.</text>
</comment>
<dbReference type="Proteomes" id="UP000078116">
    <property type="component" value="Unassembled WGS sequence"/>
</dbReference>
<reference evidence="6 7" key="1">
    <citation type="submission" date="2016-04" db="EMBL/GenBank/DDBJ databases">
        <title>Reclassification of Paraburkholderia panaciterrae (Farh et al. 2015) Dobritsa &amp; Samadpour 2016 as a later homotypic synonym of Paraburkholderia ginsengiterrae (Farh et al. 2015) Dobritsa &amp; Samadpour 2016.</title>
        <authorList>
            <person name="Dobritsa A.P."/>
            <person name="Kutumbaka K."/>
            <person name="Samadpour M."/>
        </authorList>
    </citation>
    <scope>NUCLEOTIDE SEQUENCE [LARGE SCALE GENOMIC DNA]</scope>
    <source>
        <strain evidence="4 7">DCY85</strain>
        <strain evidence="5 6">DCY85-1</strain>
    </source>
</reference>
<dbReference type="Proteomes" id="UP000077961">
    <property type="component" value="Unassembled WGS sequence"/>
</dbReference>
<keyword evidence="6" id="KW-1185">Reference proteome</keyword>
<protein>
    <recommendedName>
        <fullName evidence="3">CBS domain-containing protein</fullName>
    </recommendedName>
</protein>
<dbReference type="Pfam" id="PF00571">
    <property type="entry name" value="CBS"/>
    <property type="match status" value="2"/>
</dbReference>
<dbReference type="PANTHER" id="PTHR33741">
    <property type="entry name" value="TRANSMEMBRANE PROTEIN DDB_G0269096-RELATED"/>
    <property type="match status" value="1"/>
</dbReference>
<dbReference type="SUPFAM" id="SSF54631">
    <property type="entry name" value="CBS-domain pair"/>
    <property type="match status" value="1"/>
</dbReference>
<dbReference type="SMART" id="SM00116">
    <property type="entry name" value="CBS"/>
    <property type="match status" value="2"/>
</dbReference>
<dbReference type="RefSeq" id="WP_064269348.1">
    <property type="nucleotide sequence ID" value="NZ_LXJZ01000182.1"/>
</dbReference>
<evidence type="ECO:0000313" key="4">
    <source>
        <dbReference type="EMBL" id="OAJ56917.1"/>
    </source>
</evidence>
<sequence length="389" mass="41002">MSRSPALRWLSSFIPAPVTVKWQERARSCLGALIGIAFTGGSMYLLLGPAASIPLLVAPMGASAVLLFAVPASPLAQPWSIIGGNLVSATIGVTCASMIADPTLAAALAVALSICGMFALRCVHPPSGAVALTAVLGGPVIHALGYRFVLEPIALQSAALLAAALAYHAATGHRYPHAAGRPDRAASGNAAQDAARAGFTRADIEAVLKRRSEMLDIDVDDLESLLRETQLQAFSRSFNELTCGDIMSRHVVSVSAATRAAVAWGLLRRNNVKALPVTDTDQNLIGIVTRADLIDKRLLAKFSPFVAYFDGWLRGDALRTPNVGSVMSTEVVTIKASAPITDLVPMFANYGHHHIPVVDAAGHAVGMITQVDLISGLYRQTMERARQTA</sequence>
<evidence type="ECO:0000256" key="2">
    <source>
        <dbReference type="SAM" id="Phobius"/>
    </source>
</evidence>
<feature type="transmembrane region" description="Helical" evidence="2">
    <location>
        <begin position="29"/>
        <end position="47"/>
    </location>
</feature>
<dbReference type="InterPro" id="IPR007065">
    <property type="entry name" value="HPP"/>
</dbReference>
<proteinExistence type="predicted"/>
<keyword evidence="1" id="KW-0129">CBS domain</keyword>
<feature type="domain" description="CBS" evidence="3">
    <location>
        <begin position="247"/>
        <end position="305"/>
    </location>
</feature>
<dbReference type="AlphaFoldDB" id="A0A1A9N3S0"/>
<feature type="transmembrane region" description="Helical" evidence="2">
    <location>
        <begin position="105"/>
        <end position="123"/>
    </location>
</feature>
<evidence type="ECO:0000256" key="1">
    <source>
        <dbReference type="PROSITE-ProRule" id="PRU00703"/>
    </source>
</evidence>
<keyword evidence="2" id="KW-0472">Membrane</keyword>
<dbReference type="PANTHER" id="PTHR33741:SF5">
    <property type="entry name" value="TRANSMEMBRANE PROTEIN DDB_G0269096-RELATED"/>
    <property type="match status" value="1"/>
</dbReference>
<dbReference type="STRING" id="1462993.A6V36_32530"/>
<dbReference type="InterPro" id="IPR058581">
    <property type="entry name" value="TM_HPP"/>
</dbReference>
<name>A0A1A9N3S0_9BURK</name>
<evidence type="ECO:0000313" key="7">
    <source>
        <dbReference type="Proteomes" id="UP000078116"/>
    </source>
</evidence>